<evidence type="ECO:0000256" key="1">
    <source>
        <dbReference type="SAM" id="MobiDB-lite"/>
    </source>
</evidence>
<dbReference type="SMART" id="SM00858">
    <property type="entry name" value="SAF"/>
    <property type="match status" value="1"/>
</dbReference>
<evidence type="ECO:0000259" key="3">
    <source>
        <dbReference type="SMART" id="SM00858"/>
    </source>
</evidence>
<evidence type="ECO:0000313" key="5">
    <source>
        <dbReference type="Proteomes" id="UP000051927"/>
    </source>
</evidence>
<name>A0ABR5PY75_9ACTN</name>
<feature type="domain" description="SAF" evidence="3">
    <location>
        <begin position="48"/>
        <end position="110"/>
    </location>
</feature>
<dbReference type="GeneID" id="84904805"/>
<keyword evidence="5" id="KW-1185">Reference proteome</keyword>
<accession>A0ABR5PY75</accession>
<feature type="region of interest" description="Disordered" evidence="1">
    <location>
        <begin position="211"/>
        <end position="262"/>
    </location>
</feature>
<dbReference type="RefSeq" id="WP_003149718.1">
    <property type="nucleotide sequence ID" value="NZ_JQCP01000004.1"/>
</dbReference>
<gene>
    <name evidence="4" type="ORF">IV60_GL001317</name>
</gene>
<comment type="caution">
    <text evidence="4">The sequence shown here is derived from an EMBL/GenBank/DDBJ whole genome shotgun (WGS) entry which is preliminary data.</text>
</comment>
<proteinExistence type="predicted"/>
<sequence length="262" mass="27906">MSHRFRFVLSGACALLAVLCCIVYGNQIKAEAEQSRAEVIERYGGEVVNLVVATKPIEAGDTISSSNTQVKSWVSDLAPEGSFTNADDIMGKQVTIPISAGTPLTKLNFRTNETTVTVPKGLVGISISHGEKTGLVGKVAAGTTLAAYEMTDHGIRLLSTQITLLSDTGESVYISSTPLTVGVLPKDMTSILSAEAKGTLRLVVPGDEVDMSKLGTENAPTEVQPSITNTLQEHESTDVPVDTHQTNDEEGSRTTRENEEEE</sequence>
<dbReference type="Gene3D" id="3.90.1210.10">
    <property type="entry name" value="Antifreeze-like/N-acetylneuraminic acid synthase C-terminal domain"/>
    <property type="match status" value="1"/>
</dbReference>
<dbReference type="InterPro" id="IPR013974">
    <property type="entry name" value="SAF"/>
</dbReference>
<evidence type="ECO:0000313" key="4">
    <source>
        <dbReference type="EMBL" id="KRO01448.1"/>
    </source>
</evidence>
<dbReference type="CDD" id="cd11614">
    <property type="entry name" value="SAF_CpaB_FlgA_like"/>
    <property type="match status" value="1"/>
</dbReference>
<evidence type="ECO:0000256" key="2">
    <source>
        <dbReference type="SAM" id="SignalP"/>
    </source>
</evidence>
<dbReference type="Proteomes" id="UP000051927">
    <property type="component" value="Unassembled WGS sequence"/>
</dbReference>
<organism evidence="4 5">
    <name type="scientific">Lancefieldella rimae</name>
    <dbReference type="NCBI Taxonomy" id="1383"/>
    <lineage>
        <taxon>Bacteria</taxon>
        <taxon>Bacillati</taxon>
        <taxon>Actinomycetota</taxon>
        <taxon>Coriobacteriia</taxon>
        <taxon>Coriobacteriales</taxon>
        <taxon>Atopobiaceae</taxon>
        <taxon>Lancefieldella</taxon>
    </lineage>
</organism>
<protein>
    <submittedName>
        <fullName evidence="4">SAF domain protein</fullName>
    </submittedName>
</protein>
<keyword evidence="2" id="KW-0732">Signal</keyword>
<feature type="compositionally biased region" description="Basic and acidic residues" evidence="1">
    <location>
        <begin position="245"/>
        <end position="262"/>
    </location>
</feature>
<dbReference type="EMBL" id="JQCP01000004">
    <property type="protein sequence ID" value="KRO01448.1"/>
    <property type="molecule type" value="Genomic_DNA"/>
</dbReference>
<feature type="chain" id="PRO_5045989111" evidence="2">
    <location>
        <begin position="26"/>
        <end position="262"/>
    </location>
</feature>
<feature type="signal peptide" evidence="2">
    <location>
        <begin position="1"/>
        <end position="25"/>
    </location>
</feature>
<dbReference type="Pfam" id="PF08666">
    <property type="entry name" value="SAF"/>
    <property type="match status" value="1"/>
</dbReference>
<feature type="compositionally biased region" description="Polar residues" evidence="1">
    <location>
        <begin position="218"/>
        <end position="231"/>
    </location>
</feature>
<reference evidence="4 5" key="1">
    <citation type="journal article" date="2015" name="Genome Announc.">
        <title>Expanding the biotechnology potential of lactobacilli through comparative genomics of 213 strains and associated genera.</title>
        <authorList>
            <person name="Sun Z."/>
            <person name="Harris H.M."/>
            <person name="McCann A."/>
            <person name="Guo C."/>
            <person name="Argimon S."/>
            <person name="Zhang W."/>
            <person name="Yang X."/>
            <person name="Jeffery I.B."/>
            <person name="Cooney J.C."/>
            <person name="Kagawa T.F."/>
            <person name="Liu W."/>
            <person name="Song Y."/>
            <person name="Salvetti E."/>
            <person name="Wrobel A."/>
            <person name="Rasinkangas P."/>
            <person name="Parkhill J."/>
            <person name="Rea M.C."/>
            <person name="O'Sullivan O."/>
            <person name="Ritari J."/>
            <person name="Douillard F.P."/>
            <person name="Paul Ross R."/>
            <person name="Yang R."/>
            <person name="Briner A.E."/>
            <person name="Felis G.E."/>
            <person name="de Vos W.M."/>
            <person name="Barrangou R."/>
            <person name="Klaenhammer T.R."/>
            <person name="Caufield P.W."/>
            <person name="Cui Y."/>
            <person name="Zhang H."/>
            <person name="O'Toole P.W."/>
        </authorList>
    </citation>
    <scope>NUCLEOTIDE SEQUENCE [LARGE SCALE GENOMIC DNA]</scope>
    <source>
        <strain evidence="4 5">DSM 7090</strain>
    </source>
</reference>